<dbReference type="EMBL" id="CP126212">
    <property type="protein sequence ID" value="WIA14066.1"/>
    <property type="molecule type" value="Genomic_DNA"/>
</dbReference>
<accession>A0ABY8TY44</accession>
<evidence type="ECO:0000313" key="1">
    <source>
        <dbReference type="EMBL" id="WIA14066.1"/>
    </source>
</evidence>
<dbReference type="Proteomes" id="UP001244341">
    <property type="component" value="Chromosome 5b"/>
</dbReference>
<organism evidence="1 2">
    <name type="scientific">Tetradesmus obliquus</name>
    <name type="common">Green alga</name>
    <name type="synonym">Acutodesmus obliquus</name>
    <dbReference type="NCBI Taxonomy" id="3088"/>
    <lineage>
        <taxon>Eukaryota</taxon>
        <taxon>Viridiplantae</taxon>
        <taxon>Chlorophyta</taxon>
        <taxon>core chlorophytes</taxon>
        <taxon>Chlorophyceae</taxon>
        <taxon>CS clade</taxon>
        <taxon>Sphaeropleales</taxon>
        <taxon>Scenedesmaceae</taxon>
        <taxon>Tetradesmus</taxon>
    </lineage>
</organism>
<evidence type="ECO:0000313" key="2">
    <source>
        <dbReference type="Proteomes" id="UP001244341"/>
    </source>
</evidence>
<sequence length="222" mass="23169">MKKRQMLQQYVQDVPALYTKQQLRQQLQRAIDSPAAAAAAAAAASAAAAVKKQQPQQTDTGMRTAGVPKFQGVGGLGLSLPASSNAALGLTQLTPLNGSSSSSSSSHTSLSSSASRMAAGMAAAVLRCSGNVPGCFAVQRLCSSSVSCVQQELEALADAVERSLMQGRAVITAFGWSQMMALDNEQMSAMIVTGFPYLPLIRGVVGHLLGKEELQQQQQQSV</sequence>
<reference evidence="1 2" key="1">
    <citation type="submission" date="2023-05" db="EMBL/GenBank/DDBJ databases">
        <title>A 100% complete, gapless, phased diploid assembly of the Scenedesmus obliquus UTEX 3031 genome.</title>
        <authorList>
            <person name="Biondi T.C."/>
            <person name="Hanschen E.R."/>
            <person name="Kwon T."/>
            <person name="Eng W."/>
            <person name="Kruse C.P.S."/>
            <person name="Koehler S.I."/>
            <person name="Kunde Y."/>
            <person name="Gleasner C.D."/>
            <person name="You Mak K.T."/>
            <person name="Polle J."/>
            <person name="Hovde B.T."/>
            <person name="Starkenburg S.R."/>
        </authorList>
    </citation>
    <scope>NUCLEOTIDE SEQUENCE [LARGE SCALE GENOMIC DNA]</scope>
    <source>
        <strain evidence="1 2">DOE0152z</strain>
    </source>
</reference>
<keyword evidence="2" id="KW-1185">Reference proteome</keyword>
<protein>
    <submittedName>
        <fullName evidence="1">Uncharacterized protein</fullName>
    </submittedName>
</protein>
<name>A0ABY8TY44_TETOB</name>
<proteinExistence type="predicted"/>
<gene>
    <name evidence="1" type="ORF">OEZ85_002617</name>
</gene>